<evidence type="ECO:0000256" key="3">
    <source>
        <dbReference type="ARBA" id="ARBA00022448"/>
    </source>
</evidence>
<evidence type="ECO:0000256" key="6">
    <source>
        <dbReference type="ARBA" id="ARBA00023136"/>
    </source>
</evidence>
<feature type="transmembrane region" description="Helical" evidence="7">
    <location>
        <begin position="233"/>
        <end position="250"/>
    </location>
</feature>
<dbReference type="Proteomes" id="UP001500842">
    <property type="component" value="Unassembled WGS sequence"/>
</dbReference>
<feature type="transmembrane region" description="Helical" evidence="7">
    <location>
        <begin position="165"/>
        <end position="185"/>
    </location>
</feature>
<comment type="similarity">
    <text evidence="2">Belongs to the cation diffusion facilitator (CDF) transporter (TC 2.A.4) family.</text>
</comment>
<dbReference type="Gene3D" id="1.20.1510.10">
    <property type="entry name" value="Cation efflux protein transmembrane domain"/>
    <property type="match status" value="1"/>
</dbReference>
<dbReference type="InterPro" id="IPR027469">
    <property type="entry name" value="Cation_efflux_TMD_sf"/>
</dbReference>
<dbReference type="InterPro" id="IPR050291">
    <property type="entry name" value="CDF_Transporter"/>
</dbReference>
<feature type="transmembrane region" description="Helical" evidence="7">
    <location>
        <begin position="66"/>
        <end position="93"/>
    </location>
</feature>
<dbReference type="PANTHER" id="PTHR43840">
    <property type="entry name" value="MITOCHONDRIAL METAL TRANSPORTER 1-RELATED"/>
    <property type="match status" value="1"/>
</dbReference>
<evidence type="ECO:0000256" key="2">
    <source>
        <dbReference type="ARBA" id="ARBA00008114"/>
    </source>
</evidence>
<dbReference type="InterPro" id="IPR002524">
    <property type="entry name" value="Cation_efflux"/>
</dbReference>
<dbReference type="NCBIfam" id="TIGR01297">
    <property type="entry name" value="CDF"/>
    <property type="match status" value="1"/>
</dbReference>
<evidence type="ECO:0000256" key="1">
    <source>
        <dbReference type="ARBA" id="ARBA00004141"/>
    </source>
</evidence>
<evidence type="ECO:0000259" key="9">
    <source>
        <dbReference type="Pfam" id="PF16916"/>
    </source>
</evidence>
<sequence length="373" mass="39276">MCMCLYIGMRRPHDHDGHHDPGHDHDHDHGGAWSRLRHAVAPHSHDAVAIIQTADESSSEGIRAAWIGLAGMTATALAQVLIVAVSGSVALLADTVHNLGHAVTTIPLIIAFRLGRRPSTERYSYGFRRAEDLVGLLIGLVVALSAALILWEAVAALVHPRELANLGWVLAAGLVGFVGNELVAVHRIRTGRRIGSAALVAEGQHARADGLTSIAVVLGVLGVWAGFDRADAVVGLLIGFAVLVLLVNTLRTVVRRLMDGVEDGVIDAMAGAAAAVEGVAGVDRVRARWTGHRIEGDLIVRVDPELTVTAAHGVAERVEHELLHATPSLEAVVVHLHPVADAATEARLHELTAHHASAAARAAYRAARPTTGG</sequence>
<reference evidence="10 11" key="1">
    <citation type="journal article" date="2019" name="Int. J. Syst. Evol. Microbiol.">
        <title>The Global Catalogue of Microorganisms (GCM) 10K type strain sequencing project: providing services to taxonomists for standard genome sequencing and annotation.</title>
        <authorList>
            <consortium name="The Broad Institute Genomics Platform"/>
            <consortium name="The Broad Institute Genome Sequencing Center for Infectious Disease"/>
            <person name="Wu L."/>
            <person name="Ma J."/>
        </authorList>
    </citation>
    <scope>NUCLEOTIDE SEQUENCE [LARGE SCALE GENOMIC DNA]</scope>
    <source>
        <strain evidence="10 11">JCM 14942</strain>
    </source>
</reference>
<dbReference type="Pfam" id="PF01545">
    <property type="entry name" value="Cation_efflux"/>
    <property type="match status" value="1"/>
</dbReference>
<protein>
    <submittedName>
        <fullName evidence="10">Cation diffusion facilitator family transporter</fullName>
    </submittedName>
</protein>
<keyword evidence="4 7" id="KW-0812">Transmembrane</keyword>
<comment type="caution">
    <text evidence="10">The sequence shown here is derived from an EMBL/GenBank/DDBJ whole genome shotgun (WGS) entry which is preliminary data.</text>
</comment>
<feature type="domain" description="Cation efflux protein transmembrane" evidence="8">
    <location>
        <begin position="66"/>
        <end position="258"/>
    </location>
</feature>
<feature type="transmembrane region" description="Helical" evidence="7">
    <location>
        <begin position="136"/>
        <end position="159"/>
    </location>
</feature>
<organism evidence="10 11">
    <name type="scientific">Nocardioides humi</name>
    <dbReference type="NCBI Taxonomy" id="449461"/>
    <lineage>
        <taxon>Bacteria</taxon>
        <taxon>Bacillati</taxon>
        <taxon>Actinomycetota</taxon>
        <taxon>Actinomycetes</taxon>
        <taxon>Propionibacteriales</taxon>
        <taxon>Nocardioidaceae</taxon>
        <taxon>Nocardioides</taxon>
    </lineage>
</organism>
<dbReference type="InterPro" id="IPR027470">
    <property type="entry name" value="Cation_efflux_CTD"/>
</dbReference>
<feature type="transmembrane region" description="Helical" evidence="7">
    <location>
        <begin position="99"/>
        <end position="115"/>
    </location>
</feature>
<evidence type="ECO:0000313" key="10">
    <source>
        <dbReference type="EMBL" id="GAA1508330.1"/>
    </source>
</evidence>
<evidence type="ECO:0000259" key="8">
    <source>
        <dbReference type="Pfam" id="PF01545"/>
    </source>
</evidence>
<name>A0ABN1ZZT7_9ACTN</name>
<comment type="subcellular location">
    <subcellularLocation>
        <location evidence="1">Membrane</location>
        <topology evidence="1">Multi-pass membrane protein</topology>
    </subcellularLocation>
</comment>
<proteinExistence type="inferred from homology"/>
<dbReference type="InterPro" id="IPR058533">
    <property type="entry name" value="Cation_efflux_TM"/>
</dbReference>
<dbReference type="Pfam" id="PF16916">
    <property type="entry name" value="ZT_dimer"/>
    <property type="match status" value="1"/>
</dbReference>
<evidence type="ECO:0000256" key="5">
    <source>
        <dbReference type="ARBA" id="ARBA00022989"/>
    </source>
</evidence>
<evidence type="ECO:0000313" key="11">
    <source>
        <dbReference type="Proteomes" id="UP001500842"/>
    </source>
</evidence>
<accession>A0ABN1ZZT7</accession>
<feature type="transmembrane region" description="Helical" evidence="7">
    <location>
        <begin position="206"/>
        <end position="227"/>
    </location>
</feature>
<feature type="domain" description="Cation efflux protein cytoplasmic" evidence="9">
    <location>
        <begin position="266"/>
        <end position="338"/>
    </location>
</feature>
<keyword evidence="11" id="KW-1185">Reference proteome</keyword>
<evidence type="ECO:0000256" key="4">
    <source>
        <dbReference type="ARBA" id="ARBA00022692"/>
    </source>
</evidence>
<gene>
    <name evidence="10" type="ORF">GCM10009788_10680</name>
</gene>
<dbReference type="Gene3D" id="3.30.70.1350">
    <property type="entry name" value="Cation efflux protein, cytoplasmic domain"/>
    <property type="match status" value="1"/>
</dbReference>
<keyword evidence="6 7" id="KW-0472">Membrane</keyword>
<dbReference type="SUPFAM" id="SSF160240">
    <property type="entry name" value="Cation efflux protein cytoplasmic domain-like"/>
    <property type="match status" value="1"/>
</dbReference>
<keyword evidence="3" id="KW-0813">Transport</keyword>
<keyword evidence="5 7" id="KW-1133">Transmembrane helix</keyword>
<dbReference type="PANTHER" id="PTHR43840:SF15">
    <property type="entry name" value="MITOCHONDRIAL METAL TRANSPORTER 1-RELATED"/>
    <property type="match status" value="1"/>
</dbReference>
<dbReference type="InterPro" id="IPR036837">
    <property type="entry name" value="Cation_efflux_CTD_sf"/>
</dbReference>
<dbReference type="SUPFAM" id="SSF161111">
    <property type="entry name" value="Cation efflux protein transmembrane domain-like"/>
    <property type="match status" value="1"/>
</dbReference>
<evidence type="ECO:0000256" key="7">
    <source>
        <dbReference type="SAM" id="Phobius"/>
    </source>
</evidence>
<dbReference type="EMBL" id="BAAAOR010000007">
    <property type="protein sequence ID" value="GAA1508330.1"/>
    <property type="molecule type" value="Genomic_DNA"/>
</dbReference>